<keyword evidence="5 10" id="KW-0493">Microtubule</keyword>
<dbReference type="InterPro" id="IPR004942">
    <property type="entry name" value="Roadblock/LAMTOR2_dom"/>
</dbReference>
<dbReference type="SUPFAM" id="SSF103196">
    <property type="entry name" value="Roadblock/LC7 domain"/>
    <property type="match status" value="1"/>
</dbReference>
<evidence type="ECO:0000256" key="1">
    <source>
        <dbReference type="ARBA" id="ARBA00004245"/>
    </source>
</evidence>
<feature type="domain" description="Roadblock/LAMTOR2" evidence="11">
    <location>
        <begin position="5"/>
        <end position="99"/>
    </location>
</feature>
<dbReference type="AlphaFoldDB" id="A0A5J4V1H4"/>
<accession>A0A5J4V1H4</accession>
<evidence type="ECO:0000256" key="4">
    <source>
        <dbReference type="ARBA" id="ARBA00022490"/>
    </source>
</evidence>
<dbReference type="EMBL" id="SNRW01010426">
    <property type="protein sequence ID" value="KAA6376579.1"/>
    <property type="molecule type" value="Genomic_DNA"/>
</dbReference>
<proteinExistence type="inferred from homology"/>
<evidence type="ECO:0000256" key="9">
    <source>
        <dbReference type="ARBA" id="ARBA00025362"/>
    </source>
</evidence>
<evidence type="ECO:0000256" key="2">
    <source>
        <dbReference type="ARBA" id="ARBA00007191"/>
    </source>
</evidence>
<evidence type="ECO:0000256" key="7">
    <source>
        <dbReference type="ARBA" id="ARBA00023175"/>
    </source>
</evidence>
<dbReference type="Proteomes" id="UP000324800">
    <property type="component" value="Unassembled WGS sequence"/>
</dbReference>
<dbReference type="Gene3D" id="3.30.450.30">
    <property type="entry name" value="Dynein light chain 2a, cytoplasmic"/>
    <property type="match status" value="1"/>
</dbReference>
<evidence type="ECO:0000259" key="11">
    <source>
        <dbReference type="SMART" id="SM00960"/>
    </source>
</evidence>
<dbReference type="GO" id="GO:0045505">
    <property type="term" value="F:dynein intermediate chain binding"/>
    <property type="evidence" value="ECO:0007669"/>
    <property type="project" value="UniProtKB-UniRule"/>
</dbReference>
<reference evidence="12 13" key="1">
    <citation type="submission" date="2019-03" db="EMBL/GenBank/DDBJ databases">
        <title>Single cell metagenomics reveals metabolic interactions within the superorganism composed of flagellate Streblomastix strix and complex community of Bacteroidetes bacteria on its surface.</title>
        <authorList>
            <person name="Treitli S.C."/>
            <person name="Kolisko M."/>
            <person name="Husnik F."/>
            <person name="Keeling P."/>
            <person name="Hampl V."/>
        </authorList>
    </citation>
    <scope>NUCLEOTIDE SEQUENCE [LARGE SCALE GENOMIC DNA]</scope>
    <source>
        <strain evidence="12">ST1C</strain>
    </source>
</reference>
<comment type="similarity">
    <text evidence="2 10">Belongs to the GAMAD family.</text>
</comment>
<gene>
    <name evidence="12" type="ORF">EZS28_027893</name>
</gene>
<comment type="subcellular location">
    <subcellularLocation>
        <location evidence="1 10">Cytoplasm</location>
        <location evidence="1 10">Cytoskeleton</location>
    </subcellularLocation>
</comment>
<organism evidence="12 13">
    <name type="scientific">Streblomastix strix</name>
    <dbReference type="NCBI Taxonomy" id="222440"/>
    <lineage>
        <taxon>Eukaryota</taxon>
        <taxon>Metamonada</taxon>
        <taxon>Preaxostyla</taxon>
        <taxon>Oxymonadida</taxon>
        <taxon>Streblomastigidae</taxon>
        <taxon>Streblomastix</taxon>
    </lineage>
</organism>
<dbReference type="GO" id="GO:0005737">
    <property type="term" value="C:cytoplasm"/>
    <property type="evidence" value="ECO:0007669"/>
    <property type="project" value="UniProtKB-UniRule"/>
</dbReference>
<evidence type="ECO:0000256" key="5">
    <source>
        <dbReference type="ARBA" id="ARBA00022701"/>
    </source>
</evidence>
<protein>
    <recommendedName>
        <fullName evidence="10">Dynein light chain roadblock</fullName>
    </recommendedName>
</protein>
<dbReference type="OrthoDB" id="9985637at2759"/>
<dbReference type="GO" id="GO:0007018">
    <property type="term" value="P:microtubule-based movement"/>
    <property type="evidence" value="ECO:0007669"/>
    <property type="project" value="UniProtKB-UniRule"/>
</dbReference>
<evidence type="ECO:0000256" key="6">
    <source>
        <dbReference type="ARBA" id="ARBA00023017"/>
    </source>
</evidence>
<dbReference type="GO" id="GO:0005874">
    <property type="term" value="C:microtubule"/>
    <property type="evidence" value="ECO:0007669"/>
    <property type="project" value="UniProtKB-UniRule"/>
</dbReference>
<sequence>MSEEVENTLQRINHHPGVLGIIVAQGDGKSSRCLHREEESPVARNKDNYSIYCTEICSQARSAVRDLDPVDDLRFLRIRTKKVEIMLTPEKDNTIICVQDPSAR</sequence>
<dbReference type="SMART" id="SM00960">
    <property type="entry name" value="Robl_LC7"/>
    <property type="match status" value="1"/>
</dbReference>
<keyword evidence="6 10" id="KW-0243">Dynein</keyword>
<dbReference type="PIRSF" id="PIRSF009998">
    <property type="entry name" value="DLC7"/>
    <property type="match status" value="1"/>
</dbReference>
<comment type="function">
    <text evidence="9">Acts as one of several non-catalytic accessory components of the cytoplasmic dynein 1 complex that are thought to be involved in linking dynein to cargos and to adapter proteins that regulate dynein function. Cytoplasmic dynein 1 acts as a motor for the intracellular retrograde motility of vesicles and organelles along microtubules.</text>
</comment>
<evidence type="ECO:0000256" key="8">
    <source>
        <dbReference type="ARBA" id="ARBA00023212"/>
    </source>
</evidence>
<dbReference type="Pfam" id="PF03259">
    <property type="entry name" value="Robl_LC7"/>
    <property type="match status" value="1"/>
</dbReference>
<keyword evidence="7 10" id="KW-0505">Motor protein</keyword>
<keyword evidence="3 10" id="KW-0813">Transport</keyword>
<dbReference type="InterPro" id="IPR016561">
    <property type="entry name" value="DYNLRB1/2"/>
</dbReference>
<evidence type="ECO:0000313" key="13">
    <source>
        <dbReference type="Proteomes" id="UP000324800"/>
    </source>
</evidence>
<keyword evidence="8 10" id="KW-0206">Cytoskeleton</keyword>
<dbReference type="PANTHER" id="PTHR10779">
    <property type="entry name" value="DYNEIN LIGHT CHAIN ROADBLOCK"/>
    <property type="match status" value="1"/>
</dbReference>
<evidence type="ECO:0000313" key="12">
    <source>
        <dbReference type="EMBL" id="KAA6376579.1"/>
    </source>
</evidence>
<name>A0A5J4V1H4_9EUKA</name>
<keyword evidence="4 10" id="KW-0963">Cytoplasm</keyword>
<evidence type="ECO:0000256" key="10">
    <source>
        <dbReference type="PIRNR" id="PIRNR009998"/>
    </source>
</evidence>
<comment type="caution">
    <text evidence="12">The sequence shown here is derived from an EMBL/GenBank/DDBJ whole genome shotgun (WGS) entry which is preliminary data.</text>
</comment>
<evidence type="ECO:0000256" key="3">
    <source>
        <dbReference type="ARBA" id="ARBA00022448"/>
    </source>
</evidence>
<dbReference type="GO" id="GO:0005868">
    <property type="term" value="C:cytoplasmic dynein complex"/>
    <property type="evidence" value="ECO:0007669"/>
    <property type="project" value="UniProtKB-UniRule"/>
</dbReference>